<feature type="region of interest" description="Disordered" evidence="9">
    <location>
        <begin position="63"/>
        <end position="91"/>
    </location>
</feature>
<feature type="domain" description="DEAD-box RNA helicase Q" evidence="12">
    <location>
        <begin position="122"/>
        <end position="150"/>
    </location>
</feature>
<dbReference type="EMBL" id="CAUJNA010000403">
    <property type="protein sequence ID" value="CAJ1376557.1"/>
    <property type="molecule type" value="Genomic_DNA"/>
</dbReference>
<dbReference type="GO" id="GO:0003723">
    <property type="term" value="F:RNA binding"/>
    <property type="evidence" value="ECO:0007669"/>
    <property type="project" value="UniProtKB-UniRule"/>
</dbReference>
<dbReference type="Pfam" id="PF00270">
    <property type="entry name" value="DEAD"/>
    <property type="match status" value="1"/>
</dbReference>
<evidence type="ECO:0000256" key="9">
    <source>
        <dbReference type="SAM" id="MobiDB-lite"/>
    </source>
</evidence>
<dbReference type="InterPro" id="IPR001650">
    <property type="entry name" value="Helicase_C-like"/>
</dbReference>
<dbReference type="Pfam" id="PF00271">
    <property type="entry name" value="Helicase_C"/>
    <property type="match status" value="1"/>
</dbReference>
<dbReference type="InterPro" id="IPR027417">
    <property type="entry name" value="P-loop_NTPase"/>
</dbReference>
<evidence type="ECO:0000256" key="4">
    <source>
        <dbReference type="ARBA" id="ARBA00022840"/>
    </source>
</evidence>
<evidence type="ECO:0000313" key="13">
    <source>
        <dbReference type="EMBL" id="CAJ1376557.1"/>
    </source>
</evidence>
<keyword evidence="14" id="KW-1185">Reference proteome</keyword>
<dbReference type="SUPFAM" id="SSF52540">
    <property type="entry name" value="P-loop containing nucleoside triphosphate hydrolases"/>
    <property type="match status" value="2"/>
</dbReference>
<organism evidence="13 14">
    <name type="scientific">Effrenium voratum</name>
    <dbReference type="NCBI Taxonomy" id="2562239"/>
    <lineage>
        <taxon>Eukaryota</taxon>
        <taxon>Sar</taxon>
        <taxon>Alveolata</taxon>
        <taxon>Dinophyceae</taxon>
        <taxon>Suessiales</taxon>
        <taxon>Symbiodiniaceae</taxon>
        <taxon>Effrenium</taxon>
    </lineage>
</organism>
<feature type="short sequence motif" description="Q motif" evidence="6">
    <location>
        <begin position="122"/>
        <end position="150"/>
    </location>
</feature>
<feature type="domain" description="Helicase C-terminal" evidence="11">
    <location>
        <begin position="434"/>
        <end position="606"/>
    </location>
</feature>
<protein>
    <recommendedName>
        <fullName evidence="8">ATP-dependent RNA helicase</fullName>
        <ecNumber evidence="8">3.6.4.13</ecNumber>
    </recommendedName>
</protein>
<evidence type="ECO:0000256" key="3">
    <source>
        <dbReference type="ARBA" id="ARBA00022806"/>
    </source>
</evidence>
<dbReference type="EC" id="3.6.4.13" evidence="8"/>
<dbReference type="PROSITE" id="PS51195">
    <property type="entry name" value="Q_MOTIF"/>
    <property type="match status" value="1"/>
</dbReference>
<reference evidence="13" key="1">
    <citation type="submission" date="2023-08" db="EMBL/GenBank/DDBJ databases">
        <authorList>
            <person name="Chen Y."/>
            <person name="Shah S."/>
            <person name="Dougan E. K."/>
            <person name="Thang M."/>
            <person name="Chan C."/>
        </authorList>
    </citation>
    <scope>NUCLEOTIDE SEQUENCE</scope>
</reference>
<dbReference type="Proteomes" id="UP001178507">
    <property type="component" value="Unassembled WGS sequence"/>
</dbReference>
<feature type="domain" description="Helicase ATP-binding" evidence="10">
    <location>
        <begin position="154"/>
        <end position="348"/>
    </location>
</feature>
<evidence type="ECO:0000259" key="11">
    <source>
        <dbReference type="PROSITE" id="PS51194"/>
    </source>
</evidence>
<evidence type="ECO:0000313" key="14">
    <source>
        <dbReference type="Proteomes" id="UP001178507"/>
    </source>
</evidence>
<feature type="compositionally biased region" description="Basic residues" evidence="9">
    <location>
        <begin position="76"/>
        <end position="85"/>
    </location>
</feature>
<comment type="caution">
    <text evidence="13">The sequence shown here is derived from an EMBL/GenBank/DDBJ whole genome shotgun (WGS) entry which is preliminary data.</text>
</comment>
<dbReference type="SMART" id="SM00490">
    <property type="entry name" value="HELICc"/>
    <property type="match status" value="1"/>
</dbReference>
<dbReference type="CDD" id="cd18787">
    <property type="entry name" value="SF2_C_DEAD"/>
    <property type="match status" value="1"/>
</dbReference>
<keyword evidence="2 7" id="KW-0378">Hydrolase</keyword>
<keyword evidence="3 7" id="KW-0347">Helicase</keyword>
<gene>
    <name evidence="13" type="ORF">EVOR1521_LOCUS5597</name>
</gene>
<evidence type="ECO:0000256" key="8">
    <source>
        <dbReference type="RuleBase" id="RU365068"/>
    </source>
</evidence>
<dbReference type="GO" id="GO:0003724">
    <property type="term" value="F:RNA helicase activity"/>
    <property type="evidence" value="ECO:0007669"/>
    <property type="project" value="UniProtKB-EC"/>
</dbReference>
<dbReference type="PROSITE" id="PS51194">
    <property type="entry name" value="HELICASE_CTER"/>
    <property type="match status" value="1"/>
</dbReference>
<dbReference type="Gene3D" id="3.40.50.300">
    <property type="entry name" value="P-loop containing nucleotide triphosphate hydrolases"/>
    <property type="match status" value="2"/>
</dbReference>
<name>A0AA36HWE9_9DINO</name>
<dbReference type="AlphaFoldDB" id="A0AA36HWE9"/>
<evidence type="ECO:0000256" key="7">
    <source>
        <dbReference type="RuleBase" id="RU000492"/>
    </source>
</evidence>
<comment type="catalytic activity">
    <reaction evidence="8">
        <text>ATP + H2O = ADP + phosphate + H(+)</text>
        <dbReference type="Rhea" id="RHEA:13065"/>
        <dbReference type="ChEBI" id="CHEBI:15377"/>
        <dbReference type="ChEBI" id="CHEBI:15378"/>
        <dbReference type="ChEBI" id="CHEBI:30616"/>
        <dbReference type="ChEBI" id="CHEBI:43474"/>
        <dbReference type="ChEBI" id="CHEBI:456216"/>
        <dbReference type="EC" id="3.6.4.13"/>
    </reaction>
</comment>
<dbReference type="GO" id="GO:0016787">
    <property type="term" value="F:hydrolase activity"/>
    <property type="evidence" value="ECO:0007669"/>
    <property type="project" value="UniProtKB-KW"/>
</dbReference>
<keyword evidence="1 7" id="KW-0547">Nucleotide-binding</keyword>
<dbReference type="InterPro" id="IPR014001">
    <property type="entry name" value="Helicase_ATP-bd"/>
</dbReference>
<proteinExistence type="inferred from homology"/>
<comment type="domain">
    <text evidence="8">The Q motif is unique to and characteristic of the DEAD box family of RNA helicases and controls ATP binding and hydrolysis.</text>
</comment>
<dbReference type="PROSITE" id="PS51192">
    <property type="entry name" value="HELICASE_ATP_BIND_1"/>
    <property type="match status" value="1"/>
</dbReference>
<keyword evidence="4 7" id="KW-0067">ATP-binding</keyword>
<dbReference type="InterPro" id="IPR014014">
    <property type="entry name" value="RNA_helicase_DEAD_Q_motif"/>
</dbReference>
<keyword evidence="5 8" id="KW-0694">RNA-binding</keyword>
<dbReference type="PROSITE" id="PS00039">
    <property type="entry name" value="DEAD_ATP_HELICASE"/>
    <property type="match status" value="1"/>
</dbReference>
<dbReference type="SMART" id="SM00487">
    <property type="entry name" value="DEXDc"/>
    <property type="match status" value="1"/>
</dbReference>
<feature type="region of interest" description="Disordered" evidence="9">
    <location>
        <begin position="1"/>
        <end position="28"/>
    </location>
</feature>
<evidence type="ECO:0000256" key="5">
    <source>
        <dbReference type="ARBA" id="ARBA00022884"/>
    </source>
</evidence>
<dbReference type="InterPro" id="IPR000629">
    <property type="entry name" value="RNA-helicase_DEAD-box_CS"/>
</dbReference>
<accession>A0AA36HWE9</accession>
<sequence length="700" mass="78168">MPKKRRRQEAGIDGAEEVQPAAASPAFSKKGWKSVQLDFELMKEFETAGGLYIEEADPDEVGVQYGGATEVPAVEKRRKRTKKKHQDKEDLSKVNERLKQELEDLRKKTQVQEEELAASDLSAWAEFELHPKLLVGLARQKFRTPTPVQARCLAPALRQRKDVVGAAETGSGKTLAFGLPILHHTLSSLPSADTPAAEDGPRALVLLPTRELAVQVQAHLNAVAQGSPVHTECLVGGMSTQKQKRLLRRKPAVVVGTPGRVYALLGLGEEVDKCQWLREGLKCLRHLVLDEADRLVESGHFKELDKILELVYSSVARPQQLQTFVFSATLTLDPRAQRGEEAGKVDALMSRLRFREKRAVFTVDLSKEPQSSKEEKEELPRRAKLPETLRFKELMCSGDKEKEPLLAVWLLRRFRWGLPVRAQAGGYAARVSAELQQNVEPEGGRVILFVNAISYVQRLSSVLALLLESPSASKVLSKVRMQGGKQSAPPGRTVDVLDLHSKMRQKDRLKRIERFRKLKDAVLVCTDIAARGLDVPDVSAVLHFQAPRGSEVFVHRSGRTARAGREGQSIAFVAPGDVEHWRRVYQAVGIAKEDTEAVEVFAEEISAAKEAARLAAELEKKVHQTSKQSSEQNWLKRAAREAELMLDEDQEEDLVRAAAPRKALWGLFQQLQARLRQPPRRSGAARLTKRERLAIARRGR</sequence>
<dbReference type="GO" id="GO:0005524">
    <property type="term" value="F:ATP binding"/>
    <property type="evidence" value="ECO:0007669"/>
    <property type="project" value="UniProtKB-UniRule"/>
</dbReference>
<dbReference type="InterPro" id="IPR011545">
    <property type="entry name" value="DEAD/DEAH_box_helicase_dom"/>
</dbReference>
<evidence type="ECO:0000259" key="12">
    <source>
        <dbReference type="PROSITE" id="PS51195"/>
    </source>
</evidence>
<evidence type="ECO:0000259" key="10">
    <source>
        <dbReference type="PROSITE" id="PS51192"/>
    </source>
</evidence>
<comment type="function">
    <text evidence="8">RNA helicase.</text>
</comment>
<dbReference type="PANTHER" id="PTHR24031">
    <property type="entry name" value="RNA HELICASE"/>
    <property type="match status" value="1"/>
</dbReference>
<evidence type="ECO:0000256" key="6">
    <source>
        <dbReference type="PROSITE-ProRule" id="PRU00552"/>
    </source>
</evidence>
<evidence type="ECO:0000256" key="2">
    <source>
        <dbReference type="ARBA" id="ARBA00022801"/>
    </source>
</evidence>
<comment type="similarity">
    <text evidence="7">Belongs to the DEAD box helicase family.</text>
</comment>
<evidence type="ECO:0000256" key="1">
    <source>
        <dbReference type="ARBA" id="ARBA00022741"/>
    </source>
</evidence>